<comment type="caution">
    <text evidence="6">The sequence shown here is derived from an EMBL/GenBank/DDBJ whole genome shotgun (WGS) entry which is preliminary data.</text>
</comment>
<protein>
    <submittedName>
        <fullName evidence="6">Transcriptional regulator TetR family</fullName>
    </submittedName>
</protein>
<keyword evidence="3" id="KW-0804">Transcription</keyword>
<dbReference type="OrthoDB" id="5181477at2"/>
<dbReference type="PANTHER" id="PTHR30055">
    <property type="entry name" value="HTH-TYPE TRANSCRIPTIONAL REGULATOR RUTR"/>
    <property type="match status" value="1"/>
</dbReference>
<gene>
    <name evidence="6" type="ORF">PAI11_03330</name>
</gene>
<dbReference type="InterPro" id="IPR001647">
    <property type="entry name" value="HTH_TetR"/>
</dbReference>
<feature type="DNA-binding region" description="H-T-H motif" evidence="4">
    <location>
        <begin position="44"/>
        <end position="63"/>
    </location>
</feature>
<evidence type="ECO:0000256" key="3">
    <source>
        <dbReference type="ARBA" id="ARBA00023163"/>
    </source>
</evidence>
<dbReference type="AlphaFoldDB" id="H0E0M5"/>
<evidence type="ECO:0000259" key="5">
    <source>
        <dbReference type="PROSITE" id="PS50977"/>
    </source>
</evidence>
<dbReference type="Gene3D" id="1.10.10.60">
    <property type="entry name" value="Homeodomain-like"/>
    <property type="match status" value="1"/>
</dbReference>
<dbReference type="EMBL" id="AGUD01000011">
    <property type="protein sequence ID" value="EHN12759.1"/>
    <property type="molecule type" value="Genomic_DNA"/>
</dbReference>
<dbReference type="InterPro" id="IPR009057">
    <property type="entry name" value="Homeodomain-like_sf"/>
</dbReference>
<sequence length="205" mass="22805">MSYPARIADSGGLAPGRQRFSHRQEEVLDTVEAVFRREGLRGVRMGDLATEANCSRSTLYEIAPGKEQLLLLVLDRMMRRISLRGATAIDQADTNMDRIRAMLASGALDFADLGPRFLDGVRSYAPARMLLDHWIAVCRDTLEDLIDDAIAEREIRPVNGRVVAEVMFASVLRFTDPDFTRTSRVTTADALSGIVDLLLDGLRPR</sequence>
<keyword evidence="2 4" id="KW-0238">DNA-binding</keyword>
<accession>H0E0M5</accession>
<dbReference type="GO" id="GO:0003700">
    <property type="term" value="F:DNA-binding transcription factor activity"/>
    <property type="evidence" value="ECO:0007669"/>
    <property type="project" value="TreeGrafter"/>
</dbReference>
<evidence type="ECO:0000313" key="7">
    <source>
        <dbReference type="Proteomes" id="UP000005143"/>
    </source>
</evidence>
<name>H0E0M5_9ACTN</name>
<proteinExistence type="predicted"/>
<dbReference type="Pfam" id="PF00440">
    <property type="entry name" value="TetR_N"/>
    <property type="match status" value="1"/>
</dbReference>
<dbReference type="SUPFAM" id="SSF46689">
    <property type="entry name" value="Homeodomain-like"/>
    <property type="match status" value="1"/>
</dbReference>
<keyword evidence="1" id="KW-0805">Transcription regulation</keyword>
<dbReference type="RefSeq" id="WP_007570174.1">
    <property type="nucleotide sequence ID" value="NZ_AGUD01000011.1"/>
</dbReference>
<keyword evidence="7" id="KW-1185">Reference proteome</keyword>
<dbReference type="InterPro" id="IPR050109">
    <property type="entry name" value="HTH-type_TetR-like_transc_reg"/>
</dbReference>
<evidence type="ECO:0000313" key="6">
    <source>
        <dbReference type="EMBL" id="EHN12759.1"/>
    </source>
</evidence>
<evidence type="ECO:0000256" key="2">
    <source>
        <dbReference type="ARBA" id="ARBA00023125"/>
    </source>
</evidence>
<dbReference type="InterPro" id="IPR036271">
    <property type="entry name" value="Tet_transcr_reg_TetR-rel_C_sf"/>
</dbReference>
<reference evidence="6 7" key="1">
    <citation type="journal article" date="2013" name="Biodegradation">
        <title>Quantitative proteomic analysis of ibuprofen-degrading Patulibacter sp. strain I11.</title>
        <authorList>
            <person name="Almeida B."/>
            <person name="Kjeldal H."/>
            <person name="Lolas I."/>
            <person name="Knudsen A.D."/>
            <person name="Carvalho G."/>
            <person name="Nielsen K.L."/>
            <person name="Barreto Crespo M.T."/>
            <person name="Stensballe A."/>
            <person name="Nielsen J.L."/>
        </authorList>
    </citation>
    <scope>NUCLEOTIDE SEQUENCE [LARGE SCALE GENOMIC DNA]</scope>
    <source>
        <strain evidence="6 7">I11</strain>
    </source>
</reference>
<evidence type="ECO:0000256" key="1">
    <source>
        <dbReference type="ARBA" id="ARBA00023015"/>
    </source>
</evidence>
<dbReference type="Gene3D" id="1.10.357.10">
    <property type="entry name" value="Tetracycline Repressor, domain 2"/>
    <property type="match status" value="1"/>
</dbReference>
<feature type="domain" description="HTH tetR-type" evidence="5">
    <location>
        <begin position="21"/>
        <end position="81"/>
    </location>
</feature>
<dbReference type="Proteomes" id="UP000005143">
    <property type="component" value="Unassembled WGS sequence"/>
</dbReference>
<dbReference type="PROSITE" id="PS50977">
    <property type="entry name" value="HTH_TETR_2"/>
    <property type="match status" value="1"/>
</dbReference>
<dbReference type="GO" id="GO:0000976">
    <property type="term" value="F:transcription cis-regulatory region binding"/>
    <property type="evidence" value="ECO:0007669"/>
    <property type="project" value="TreeGrafter"/>
</dbReference>
<organism evidence="6 7">
    <name type="scientific">Patulibacter medicamentivorans</name>
    <dbReference type="NCBI Taxonomy" id="1097667"/>
    <lineage>
        <taxon>Bacteria</taxon>
        <taxon>Bacillati</taxon>
        <taxon>Actinomycetota</taxon>
        <taxon>Thermoleophilia</taxon>
        <taxon>Solirubrobacterales</taxon>
        <taxon>Patulibacteraceae</taxon>
        <taxon>Patulibacter</taxon>
    </lineage>
</organism>
<dbReference type="SUPFAM" id="SSF48498">
    <property type="entry name" value="Tetracyclin repressor-like, C-terminal domain"/>
    <property type="match status" value="1"/>
</dbReference>
<evidence type="ECO:0000256" key="4">
    <source>
        <dbReference type="PROSITE-ProRule" id="PRU00335"/>
    </source>
</evidence>
<dbReference type="PANTHER" id="PTHR30055:SF234">
    <property type="entry name" value="HTH-TYPE TRANSCRIPTIONAL REGULATOR BETI"/>
    <property type="match status" value="1"/>
</dbReference>